<proteinExistence type="inferred from homology"/>
<dbReference type="GO" id="GO:0046872">
    <property type="term" value="F:metal ion binding"/>
    <property type="evidence" value="ECO:0007669"/>
    <property type="project" value="UniProtKB-KW"/>
</dbReference>
<dbReference type="AlphaFoldDB" id="A0A2K8SRA4"/>
<dbReference type="GO" id="GO:0004518">
    <property type="term" value="F:nuclease activity"/>
    <property type="evidence" value="ECO:0007669"/>
    <property type="project" value="UniProtKB-KW"/>
</dbReference>
<evidence type="ECO:0000256" key="1">
    <source>
        <dbReference type="ARBA" id="ARBA00001946"/>
    </source>
</evidence>
<keyword evidence="2" id="KW-1277">Toxin-antitoxin system</keyword>
<dbReference type="InterPro" id="IPR002716">
    <property type="entry name" value="PIN_dom"/>
</dbReference>
<dbReference type="GO" id="GO:0016787">
    <property type="term" value="F:hydrolase activity"/>
    <property type="evidence" value="ECO:0007669"/>
    <property type="project" value="UniProtKB-KW"/>
</dbReference>
<name>A0A2K8SRA4_9NOSO</name>
<keyword evidence="10" id="KW-1185">Reference proteome</keyword>
<dbReference type="PANTHER" id="PTHR33653">
    <property type="entry name" value="RIBONUCLEASE VAPC2"/>
    <property type="match status" value="1"/>
</dbReference>
<feature type="domain" description="PIN" evidence="8">
    <location>
        <begin position="10"/>
        <end position="133"/>
    </location>
</feature>
<dbReference type="KEGG" id="nfl:COO91_03909"/>
<evidence type="ECO:0000256" key="3">
    <source>
        <dbReference type="ARBA" id="ARBA00022722"/>
    </source>
</evidence>
<keyword evidence="5" id="KW-0378">Hydrolase</keyword>
<keyword evidence="4" id="KW-0479">Metal-binding</keyword>
<dbReference type="InterPro" id="IPR029060">
    <property type="entry name" value="PIN-like_dom_sf"/>
</dbReference>
<reference evidence="9 10" key="1">
    <citation type="submission" date="2017-11" db="EMBL/GenBank/DDBJ databases">
        <title>Complete genome of a free-living desiccation-tolerant cyanobacterium and its photosynthetic adaptation to extreme terrestrial habitat.</title>
        <authorList>
            <person name="Shang J."/>
        </authorList>
    </citation>
    <scope>NUCLEOTIDE SEQUENCE [LARGE SCALE GENOMIC DNA]</scope>
    <source>
        <strain evidence="9 10">CCNUN1</strain>
    </source>
</reference>
<evidence type="ECO:0000256" key="4">
    <source>
        <dbReference type="ARBA" id="ARBA00022723"/>
    </source>
</evidence>
<accession>A0A2K8SRA4</accession>
<comment type="similarity">
    <text evidence="7">Belongs to the PINc/VapC protein family.</text>
</comment>
<evidence type="ECO:0000256" key="5">
    <source>
        <dbReference type="ARBA" id="ARBA00022801"/>
    </source>
</evidence>
<dbReference type="EMBL" id="CP024785">
    <property type="protein sequence ID" value="AUB37957.1"/>
    <property type="molecule type" value="Genomic_DNA"/>
</dbReference>
<evidence type="ECO:0000313" key="10">
    <source>
        <dbReference type="Proteomes" id="UP000232003"/>
    </source>
</evidence>
<evidence type="ECO:0000256" key="7">
    <source>
        <dbReference type="ARBA" id="ARBA00038093"/>
    </source>
</evidence>
<keyword evidence="3" id="KW-0540">Nuclease</keyword>
<dbReference type="SUPFAM" id="SSF88723">
    <property type="entry name" value="PIN domain-like"/>
    <property type="match status" value="1"/>
</dbReference>
<dbReference type="Gene3D" id="3.40.50.1010">
    <property type="entry name" value="5'-nuclease"/>
    <property type="match status" value="1"/>
</dbReference>
<evidence type="ECO:0000256" key="2">
    <source>
        <dbReference type="ARBA" id="ARBA00022649"/>
    </source>
</evidence>
<dbReference type="RefSeq" id="WP_100899432.1">
    <property type="nucleotide sequence ID" value="NZ_CAWNNC010000001.1"/>
</dbReference>
<gene>
    <name evidence="9" type="ORF">COO91_03909</name>
</gene>
<dbReference type="OrthoDB" id="574461at2"/>
<evidence type="ECO:0000313" key="9">
    <source>
        <dbReference type="EMBL" id="AUB37957.1"/>
    </source>
</evidence>
<dbReference type="InterPro" id="IPR050556">
    <property type="entry name" value="Type_II_TA_system_RNase"/>
</dbReference>
<dbReference type="Proteomes" id="UP000232003">
    <property type="component" value="Chromosome"/>
</dbReference>
<dbReference type="SMART" id="SM00670">
    <property type="entry name" value="PINc"/>
    <property type="match status" value="1"/>
</dbReference>
<evidence type="ECO:0000256" key="6">
    <source>
        <dbReference type="ARBA" id="ARBA00022842"/>
    </source>
</evidence>
<organism evidence="9 10">
    <name type="scientific">Nostoc flagelliforme CCNUN1</name>
    <dbReference type="NCBI Taxonomy" id="2038116"/>
    <lineage>
        <taxon>Bacteria</taxon>
        <taxon>Bacillati</taxon>
        <taxon>Cyanobacteriota</taxon>
        <taxon>Cyanophyceae</taxon>
        <taxon>Nostocales</taxon>
        <taxon>Nostocaceae</taxon>
        <taxon>Nostoc</taxon>
    </lineage>
</organism>
<keyword evidence="6" id="KW-0460">Magnesium</keyword>
<sequence>MGILDAIQGTKVYLDTNIWIYALEGHPAFVQDLTQLFQSIDRGNLSVVTSELSLAEVLVKPFQNQDLAQQTTYKQLIINSQNLTVIPVNRQVLIEAAQLRASINIKLPDAIHAATALLTQCSTFLTNDQHFRSVPELSVILLSEINSP</sequence>
<protein>
    <submittedName>
        <fullName evidence="9">Putative nucleic acid-binding protein, containings PIN domain</fullName>
    </submittedName>
</protein>
<dbReference type="Pfam" id="PF01850">
    <property type="entry name" value="PIN"/>
    <property type="match status" value="1"/>
</dbReference>
<dbReference type="PANTHER" id="PTHR33653:SF1">
    <property type="entry name" value="RIBONUCLEASE VAPC2"/>
    <property type="match status" value="1"/>
</dbReference>
<comment type="cofactor">
    <cofactor evidence="1">
        <name>Mg(2+)</name>
        <dbReference type="ChEBI" id="CHEBI:18420"/>
    </cofactor>
</comment>
<evidence type="ECO:0000259" key="8">
    <source>
        <dbReference type="SMART" id="SM00670"/>
    </source>
</evidence>